<gene>
    <name evidence="3" type="ORF">FPZ45_08405</name>
</gene>
<feature type="transmembrane region" description="Helical" evidence="1">
    <location>
        <begin position="26"/>
        <end position="45"/>
    </location>
</feature>
<evidence type="ECO:0000313" key="3">
    <source>
        <dbReference type="EMBL" id="TVY01165.1"/>
    </source>
</evidence>
<comment type="caution">
    <text evidence="3">The sequence shown here is derived from an EMBL/GenBank/DDBJ whole genome shotgun (WGS) entry which is preliminary data.</text>
</comment>
<dbReference type="AlphaFoldDB" id="A0A559JMQ3"/>
<dbReference type="Pfam" id="PF14317">
    <property type="entry name" value="YcxB"/>
    <property type="match status" value="1"/>
</dbReference>
<proteinExistence type="predicted"/>
<dbReference type="RefSeq" id="WP_144700224.1">
    <property type="nucleotide sequence ID" value="NZ_VNJJ01000004.1"/>
</dbReference>
<keyword evidence="4" id="KW-1185">Reference proteome</keyword>
<reference evidence="3 4" key="1">
    <citation type="submission" date="2019-07" db="EMBL/GenBank/DDBJ databases">
        <authorList>
            <person name="Kim J."/>
        </authorList>
    </citation>
    <scope>NUCLEOTIDE SEQUENCE [LARGE SCALE GENOMIC DNA]</scope>
    <source>
        <strain evidence="3 4">G13</strain>
    </source>
</reference>
<dbReference type="EMBL" id="VNJJ01000004">
    <property type="protein sequence ID" value="TVY01165.1"/>
    <property type="molecule type" value="Genomic_DNA"/>
</dbReference>
<dbReference type="Proteomes" id="UP000316330">
    <property type="component" value="Unassembled WGS sequence"/>
</dbReference>
<feature type="domain" description="YcxB-like C-terminal" evidence="2">
    <location>
        <begin position="93"/>
        <end position="152"/>
    </location>
</feature>
<keyword evidence="1" id="KW-0472">Membrane</keyword>
<feature type="transmembrane region" description="Helical" evidence="1">
    <location>
        <begin position="52"/>
        <end position="70"/>
    </location>
</feature>
<sequence length="165" mass="19338">MIDITYKYSEYMTKAIRGFHHNSLKFWISNGLGAAIALAELILYFNSSNAKLLWIALIVLLLLAVTYYLTCVVQPARFASDSRYNKPFTLSIGETDLRLKSEDLDSQAAWSDIRKVWETNRFYYLFLDNDQFWVAPKDQFADKAQEERFREIASRHRPIRQGLIR</sequence>
<accession>A0A559JMQ3</accession>
<evidence type="ECO:0000313" key="4">
    <source>
        <dbReference type="Proteomes" id="UP000316330"/>
    </source>
</evidence>
<name>A0A559JMQ3_9BACL</name>
<evidence type="ECO:0000256" key="1">
    <source>
        <dbReference type="SAM" id="Phobius"/>
    </source>
</evidence>
<dbReference type="OrthoDB" id="2600487at2"/>
<organism evidence="3 4">
    <name type="scientific">Cohnella terricola</name>
    <dbReference type="NCBI Taxonomy" id="1289167"/>
    <lineage>
        <taxon>Bacteria</taxon>
        <taxon>Bacillati</taxon>
        <taxon>Bacillota</taxon>
        <taxon>Bacilli</taxon>
        <taxon>Bacillales</taxon>
        <taxon>Paenibacillaceae</taxon>
        <taxon>Cohnella</taxon>
    </lineage>
</organism>
<keyword evidence="1" id="KW-0812">Transmembrane</keyword>
<evidence type="ECO:0000259" key="2">
    <source>
        <dbReference type="Pfam" id="PF14317"/>
    </source>
</evidence>
<protein>
    <submittedName>
        <fullName evidence="3">YcxB family protein</fullName>
    </submittedName>
</protein>
<keyword evidence="1" id="KW-1133">Transmembrane helix</keyword>
<dbReference type="InterPro" id="IPR025588">
    <property type="entry name" value="YcxB-like_C"/>
</dbReference>